<proteinExistence type="predicted"/>
<dbReference type="EMBL" id="QGKY02000094">
    <property type="protein sequence ID" value="KAF2602232.1"/>
    <property type="molecule type" value="Genomic_DNA"/>
</dbReference>
<reference evidence="1" key="1">
    <citation type="submission" date="2019-12" db="EMBL/GenBank/DDBJ databases">
        <title>Genome sequencing and annotation of Brassica cretica.</title>
        <authorList>
            <person name="Studholme D.J."/>
            <person name="Sarris P.F."/>
        </authorList>
    </citation>
    <scope>NUCLEOTIDE SEQUENCE</scope>
    <source>
        <strain evidence="1">PFS-102/07</strain>
        <tissue evidence="1">Leaf</tissue>
    </source>
</reference>
<accession>A0A8S9L7R4</accession>
<gene>
    <name evidence="1" type="ORF">F2Q70_00024548</name>
</gene>
<sequence>MLTPARPFEGFIKDIKQTVELRLDAHSRYSRKQRTVILSHGHRIPPAWELGSFKTLFRLVFF</sequence>
<organism evidence="1">
    <name type="scientific">Brassica cretica</name>
    <name type="common">Mustard</name>
    <dbReference type="NCBI Taxonomy" id="69181"/>
    <lineage>
        <taxon>Eukaryota</taxon>
        <taxon>Viridiplantae</taxon>
        <taxon>Streptophyta</taxon>
        <taxon>Embryophyta</taxon>
        <taxon>Tracheophyta</taxon>
        <taxon>Spermatophyta</taxon>
        <taxon>Magnoliopsida</taxon>
        <taxon>eudicotyledons</taxon>
        <taxon>Gunneridae</taxon>
        <taxon>Pentapetalae</taxon>
        <taxon>rosids</taxon>
        <taxon>malvids</taxon>
        <taxon>Brassicales</taxon>
        <taxon>Brassicaceae</taxon>
        <taxon>Brassiceae</taxon>
        <taxon>Brassica</taxon>
    </lineage>
</organism>
<protein>
    <submittedName>
        <fullName evidence="1">Uncharacterized protein</fullName>
    </submittedName>
</protein>
<evidence type="ECO:0000313" key="1">
    <source>
        <dbReference type="EMBL" id="KAF2602232.1"/>
    </source>
</evidence>
<name>A0A8S9L7R4_BRACR</name>
<comment type="caution">
    <text evidence="1">The sequence shown here is derived from an EMBL/GenBank/DDBJ whole genome shotgun (WGS) entry which is preliminary data.</text>
</comment>
<dbReference type="AlphaFoldDB" id="A0A8S9L7R4"/>